<sequence length="311" mass="34890">MTGEQETFIPYRKGLDPSVMRLGCMSRGTEPRYASRPDFDLTRFLFSDEDKAKWAIVDQRPHAVIVSEGRKVRSFGGGLQSLFDADFWHSPSHLAMAVGVNGSVVELREPEKFFEDVLLQDLEARRWISANLSVDKKLDYLRIKLRSPPGIWLLTGIYLIEDAHNLLTIDAASGISAQVTMPLPDPSMITQLLQANPNLHFKVGSGKLLASNAQILGPKVWAAQFQMIGPGPMLRRPGEEFAFNRVKLLNIYSSYMRGDEAESEDVVLTRKFATGQDVANNEDEEDLARAEEYRALFEAEMQTIDKLRAVG</sequence>
<dbReference type="Proteomes" id="UP001166286">
    <property type="component" value="Unassembled WGS sequence"/>
</dbReference>
<keyword evidence="2" id="KW-1185">Reference proteome</keyword>
<evidence type="ECO:0000313" key="2">
    <source>
        <dbReference type="Proteomes" id="UP001166286"/>
    </source>
</evidence>
<proteinExistence type="predicted"/>
<dbReference type="AlphaFoldDB" id="A0AA39QYX8"/>
<gene>
    <name evidence="1" type="ORF">JMJ35_006401</name>
</gene>
<accession>A0AA39QYX8</accession>
<evidence type="ECO:0000313" key="1">
    <source>
        <dbReference type="EMBL" id="KAK0510849.1"/>
    </source>
</evidence>
<organism evidence="1 2">
    <name type="scientific">Cladonia borealis</name>
    <dbReference type="NCBI Taxonomy" id="184061"/>
    <lineage>
        <taxon>Eukaryota</taxon>
        <taxon>Fungi</taxon>
        <taxon>Dikarya</taxon>
        <taxon>Ascomycota</taxon>
        <taxon>Pezizomycotina</taxon>
        <taxon>Lecanoromycetes</taxon>
        <taxon>OSLEUM clade</taxon>
        <taxon>Lecanoromycetidae</taxon>
        <taxon>Lecanorales</taxon>
        <taxon>Lecanorineae</taxon>
        <taxon>Cladoniaceae</taxon>
        <taxon>Cladonia</taxon>
    </lineage>
</organism>
<name>A0AA39QYX8_9LECA</name>
<comment type="caution">
    <text evidence="1">The sequence shown here is derived from an EMBL/GenBank/DDBJ whole genome shotgun (WGS) entry which is preliminary data.</text>
</comment>
<reference evidence="1" key="1">
    <citation type="submission" date="2023-03" db="EMBL/GenBank/DDBJ databases">
        <title>Complete genome of Cladonia borealis.</title>
        <authorList>
            <person name="Park H."/>
        </authorList>
    </citation>
    <scope>NUCLEOTIDE SEQUENCE</scope>
    <source>
        <strain evidence="1">ANT050790</strain>
    </source>
</reference>
<dbReference type="EMBL" id="JAFEKC020000014">
    <property type="protein sequence ID" value="KAK0510849.1"/>
    <property type="molecule type" value="Genomic_DNA"/>
</dbReference>
<protein>
    <submittedName>
        <fullName evidence="1">Uncharacterized protein</fullName>
    </submittedName>
</protein>